<organism evidence="2">
    <name type="scientific">bioreactor metagenome</name>
    <dbReference type="NCBI Taxonomy" id="1076179"/>
    <lineage>
        <taxon>unclassified sequences</taxon>
        <taxon>metagenomes</taxon>
        <taxon>ecological metagenomes</taxon>
    </lineage>
</organism>
<dbReference type="EMBL" id="VSSQ01054212">
    <property type="protein sequence ID" value="MPN08190.1"/>
    <property type="molecule type" value="Genomic_DNA"/>
</dbReference>
<proteinExistence type="predicted"/>
<feature type="region of interest" description="Disordered" evidence="1">
    <location>
        <begin position="1"/>
        <end position="32"/>
    </location>
</feature>
<feature type="compositionally biased region" description="Gly residues" evidence="1">
    <location>
        <begin position="213"/>
        <end position="226"/>
    </location>
</feature>
<feature type="region of interest" description="Disordered" evidence="1">
    <location>
        <begin position="210"/>
        <end position="238"/>
    </location>
</feature>
<evidence type="ECO:0008006" key="3">
    <source>
        <dbReference type="Google" id="ProtNLM"/>
    </source>
</evidence>
<protein>
    <recommendedName>
        <fullName evidence="3">Dockerin type 1</fullName>
    </recommendedName>
</protein>
<dbReference type="AlphaFoldDB" id="A0A645F2Z7"/>
<accession>A0A645F2Z7</accession>
<reference evidence="2" key="1">
    <citation type="submission" date="2019-08" db="EMBL/GenBank/DDBJ databases">
        <authorList>
            <person name="Kucharzyk K."/>
            <person name="Murdoch R.W."/>
            <person name="Higgins S."/>
            <person name="Loffler F."/>
        </authorList>
    </citation>
    <scope>NUCLEOTIDE SEQUENCE</scope>
</reference>
<comment type="caution">
    <text evidence="2">The sequence shown here is derived from an EMBL/GenBank/DDBJ whole genome shotgun (WGS) entry which is preliminary data.</text>
</comment>
<sequence>MNAAGGNDSSRIDGNAAQSDPSKTGGAPGSSSGNGIININGGYLNINTAGDSIDSNGSIYMKNGTVIVNGPTNNGNGALDYDGSFEMTGGFLVAAGSLGMAQAPSLTSTQNSVKVNLSSQSANTLVHIESETGDNIITFAPAKQHASVVVSSPKFKTGSTYKVYIGGSSTGTPTNGVYSNGIYTKGIEVGSFKISSTVSEVTQEGVTIKNMGRGQGAPGGHGGQRGQGAPDGMEPTQK</sequence>
<gene>
    <name evidence="2" type="ORF">SDC9_155471</name>
</gene>
<evidence type="ECO:0000256" key="1">
    <source>
        <dbReference type="SAM" id="MobiDB-lite"/>
    </source>
</evidence>
<evidence type="ECO:0000313" key="2">
    <source>
        <dbReference type="EMBL" id="MPN08190.1"/>
    </source>
</evidence>
<name>A0A645F2Z7_9ZZZZ</name>